<dbReference type="InterPro" id="IPR032693">
    <property type="entry name" value="YtkA-like_dom"/>
</dbReference>
<feature type="signal peptide" evidence="2">
    <location>
        <begin position="1"/>
        <end position="21"/>
    </location>
</feature>
<feature type="region of interest" description="Disordered" evidence="1">
    <location>
        <begin position="149"/>
        <end position="200"/>
    </location>
</feature>
<sequence>MKKKLSIIGSVLLLGLMTACGQTGDDGQANVASGPCENPLVPIEVDFTWDPETIVSDESIQFTAHVTHDGFNVEQADDVQFEIWEHANPDYHHMLETENQGDGLYTLDWTFPEEGVYYAYYHVTACAMHRMEKQMVVVGDVDVEAITAQPDTVTTKMEGHGEHGGHDEQDEHQDHEDHEGDDEHEHDHHNNDEEEDEHNH</sequence>
<name>A0ABT5VAM0_9BACI</name>
<evidence type="ECO:0000256" key="1">
    <source>
        <dbReference type="SAM" id="MobiDB-lite"/>
    </source>
</evidence>
<dbReference type="Proteomes" id="UP001148125">
    <property type="component" value="Unassembled WGS sequence"/>
</dbReference>
<feature type="domain" description="YtkA-like" evidence="3">
    <location>
        <begin position="43"/>
        <end position="119"/>
    </location>
</feature>
<reference evidence="4" key="1">
    <citation type="submission" date="2024-05" db="EMBL/GenBank/DDBJ databases">
        <title>Alkalihalobacillus sp. strain MEB203 novel alkaliphilic bacterium from Lonar Lake, India.</title>
        <authorList>
            <person name="Joshi A."/>
            <person name="Thite S."/>
            <person name="Mengade P."/>
        </authorList>
    </citation>
    <scope>NUCLEOTIDE SEQUENCE</scope>
    <source>
        <strain evidence="4">MEB 203</strain>
    </source>
</reference>
<evidence type="ECO:0000259" key="3">
    <source>
        <dbReference type="Pfam" id="PF13115"/>
    </source>
</evidence>
<organism evidence="4 5">
    <name type="scientific">Alkalihalobacterium chitinilyticum</name>
    <dbReference type="NCBI Taxonomy" id="2980103"/>
    <lineage>
        <taxon>Bacteria</taxon>
        <taxon>Bacillati</taxon>
        <taxon>Bacillota</taxon>
        <taxon>Bacilli</taxon>
        <taxon>Bacillales</taxon>
        <taxon>Bacillaceae</taxon>
        <taxon>Alkalihalobacterium</taxon>
    </lineage>
</organism>
<protein>
    <submittedName>
        <fullName evidence="4">FixH family protein</fullName>
    </submittedName>
</protein>
<proteinExistence type="predicted"/>
<evidence type="ECO:0000256" key="2">
    <source>
        <dbReference type="SAM" id="SignalP"/>
    </source>
</evidence>
<comment type="caution">
    <text evidence="4">The sequence shown here is derived from an EMBL/GenBank/DDBJ whole genome shotgun (WGS) entry which is preliminary data.</text>
</comment>
<keyword evidence="2" id="KW-0732">Signal</keyword>
<evidence type="ECO:0000313" key="5">
    <source>
        <dbReference type="Proteomes" id="UP001148125"/>
    </source>
</evidence>
<dbReference type="RefSeq" id="WP_275117125.1">
    <property type="nucleotide sequence ID" value="NZ_JAOTPO010000002.1"/>
</dbReference>
<evidence type="ECO:0000313" key="4">
    <source>
        <dbReference type="EMBL" id="MDE5412494.1"/>
    </source>
</evidence>
<feature type="chain" id="PRO_5047452283" evidence="2">
    <location>
        <begin position="22"/>
        <end position="200"/>
    </location>
</feature>
<accession>A0ABT5VAM0</accession>
<feature type="compositionally biased region" description="Basic and acidic residues" evidence="1">
    <location>
        <begin position="157"/>
        <end position="200"/>
    </location>
</feature>
<gene>
    <name evidence="4" type="ORF">N7Z68_03790</name>
</gene>
<dbReference type="EMBL" id="JAOTPO010000002">
    <property type="protein sequence ID" value="MDE5412494.1"/>
    <property type="molecule type" value="Genomic_DNA"/>
</dbReference>
<keyword evidence="5" id="KW-1185">Reference proteome</keyword>
<dbReference type="PROSITE" id="PS51257">
    <property type="entry name" value="PROKAR_LIPOPROTEIN"/>
    <property type="match status" value="1"/>
</dbReference>
<dbReference type="Pfam" id="PF13115">
    <property type="entry name" value="YtkA"/>
    <property type="match status" value="1"/>
</dbReference>